<evidence type="ECO:0000256" key="3">
    <source>
        <dbReference type="ARBA" id="ARBA00022475"/>
    </source>
</evidence>
<keyword evidence="6 7" id="KW-0472">Membrane</keyword>
<dbReference type="GeneTree" id="ENSGT01140000282565"/>
<keyword evidence="3" id="KW-1003">Cell membrane</keyword>
<dbReference type="AlphaFoldDB" id="A0AAR2J4D2"/>
<reference evidence="8" key="3">
    <citation type="submission" date="2025-09" db="UniProtKB">
        <authorList>
            <consortium name="Ensembl"/>
        </authorList>
    </citation>
    <scope>IDENTIFICATION</scope>
</reference>
<feature type="transmembrane region" description="Helical" evidence="7">
    <location>
        <begin position="118"/>
        <end position="135"/>
    </location>
</feature>
<organism evidence="8 9">
    <name type="scientific">Pygocentrus nattereri</name>
    <name type="common">Red-bellied piranha</name>
    <dbReference type="NCBI Taxonomy" id="42514"/>
    <lineage>
        <taxon>Eukaryota</taxon>
        <taxon>Metazoa</taxon>
        <taxon>Chordata</taxon>
        <taxon>Craniata</taxon>
        <taxon>Vertebrata</taxon>
        <taxon>Euteleostomi</taxon>
        <taxon>Actinopterygii</taxon>
        <taxon>Neopterygii</taxon>
        <taxon>Teleostei</taxon>
        <taxon>Ostariophysi</taxon>
        <taxon>Characiformes</taxon>
        <taxon>Characoidei</taxon>
        <taxon>Pygocentrus</taxon>
    </lineage>
</organism>
<evidence type="ECO:0000256" key="2">
    <source>
        <dbReference type="ARBA" id="ARBA00008789"/>
    </source>
</evidence>
<dbReference type="Ensembl" id="ENSPNAT00000068109.1">
    <property type="protein sequence ID" value="ENSPNAP00000044681.1"/>
    <property type="gene ID" value="ENSPNAG00000032277.1"/>
</dbReference>
<dbReference type="Proteomes" id="UP001501920">
    <property type="component" value="Chromosome 27"/>
</dbReference>
<protein>
    <recommendedName>
        <fullName evidence="7">XK-related protein</fullName>
    </recommendedName>
</protein>
<dbReference type="GO" id="GO:0070782">
    <property type="term" value="P:phosphatidylserine exposure on apoptotic cell surface"/>
    <property type="evidence" value="ECO:0007669"/>
    <property type="project" value="TreeGrafter"/>
</dbReference>
<reference evidence="8 9" key="1">
    <citation type="submission" date="2020-10" db="EMBL/GenBank/DDBJ databases">
        <title>Pygocentrus nattereri (red-bellied piranha) genome, fPygNat1, primary haplotype.</title>
        <authorList>
            <person name="Myers G."/>
            <person name="Meyer A."/>
            <person name="Karagic N."/>
            <person name="Pippel M."/>
            <person name="Winkler S."/>
            <person name="Tracey A."/>
            <person name="Wood J."/>
            <person name="Formenti G."/>
            <person name="Howe K."/>
            <person name="Fedrigo O."/>
            <person name="Jarvis E.D."/>
        </authorList>
    </citation>
    <scope>NUCLEOTIDE SEQUENCE [LARGE SCALE GENOMIC DNA]</scope>
</reference>
<keyword evidence="5 7" id="KW-1133">Transmembrane helix</keyword>
<comment type="subcellular location">
    <subcellularLocation>
        <location evidence="1">Cell membrane</location>
        <topology evidence="1">Multi-pass membrane protein</topology>
    </subcellularLocation>
    <subcellularLocation>
        <location evidence="7">Membrane</location>
        <topology evidence="7">Multi-pass membrane protein</topology>
    </subcellularLocation>
</comment>
<feature type="transmembrane region" description="Helical" evidence="7">
    <location>
        <begin position="63"/>
        <end position="83"/>
    </location>
</feature>
<comment type="similarity">
    <text evidence="2 7">Belongs to the XK family.</text>
</comment>
<evidence type="ECO:0000313" key="8">
    <source>
        <dbReference type="Ensembl" id="ENSPNAP00000044681.1"/>
    </source>
</evidence>
<reference evidence="8" key="2">
    <citation type="submission" date="2025-08" db="UniProtKB">
        <authorList>
            <consortium name="Ensembl"/>
        </authorList>
    </citation>
    <scope>IDENTIFICATION</scope>
</reference>
<evidence type="ECO:0000256" key="6">
    <source>
        <dbReference type="ARBA" id="ARBA00023136"/>
    </source>
</evidence>
<dbReference type="InterPro" id="IPR018629">
    <property type="entry name" value="XK-rel"/>
</dbReference>
<dbReference type="GO" id="GO:1902742">
    <property type="term" value="P:apoptotic process involved in development"/>
    <property type="evidence" value="ECO:0007669"/>
    <property type="project" value="TreeGrafter"/>
</dbReference>
<evidence type="ECO:0000313" key="9">
    <source>
        <dbReference type="Proteomes" id="UP001501920"/>
    </source>
</evidence>
<feature type="transmembrane region" description="Helical" evidence="7">
    <location>
        <begin position="12"/>
        <end position="42"/>
    </location>
</feature>
<evidence type="ECO:0000256" key="7">
    <source>
        <dbReference type="RuleBase" id="RU910716"/>
    </source>
</evidence>
<name>A0AAR2J4D2_PYGNA</name>
<keyword evidence="9" id="KW-1185">Reference proteome</keyword>
<feature type="transmembrane region" description="Helical" evidence="7">
    <location>
        <begin position="89"/>
        <end position="106"/>
    </location>
</feature>
<dbReference type="GO" id="GO:0043652">
    <property type="term" value="P:engulfment of apoptotic cell"/>
    <property type="evidence" value="ECO:0007669"/>
    <property type="project" value="TreeGrafter"/>
</dbReference>
<sequence>MLNLFETFTETVFLLIIIIITFFSGFKVAGSLASITFCLLSYHTSMRKLISRKQKMGWSSSAVFFLWNLLLITPRVLAVALFASILPCYIAAHFLSWWVLLFLWAWRQKTDFMETEGGEWLYRATVGLIWYFSWFNVSKGKTRTTSIIYHVCMGADMGLLLGLWFWKRSVESARLSPLPVNAYILIASPVCIRLTWRLVTAVWCWSHRISSSKSQQPSGG</sequence>
<evidence type="ECO:0000256" key="1">
    <source>
        <dbReference type="ARBA" id="ARBA00004651"/>
    </source>
</evidence>
<dbReference type="PANTHER" id="PTHR16024:SF19">
    <property type="entry name" value="XK-RELATED PROTEIN"/>
    <property type="match status" value="1"/>
</dbReference>
<accession>A0AAR2J4D2</accession>
<dbReference type="Pfam" id="PF09815">
    <property type="entry name" value="XK-related"/>
    <property type="match status" value="1"/>
</dbReference>
<evidence type="ECO:0000256" key="4">
    <source>
        <dbReference type="ARBA" id="ARBA00022692"/>
    </source>
</evidence>
<dbReference type="PANTHER" id="PTHR16024">
    <property type="entry name" value="XK-RELATED PROTEIN"/>
    <property type="match status" value="1"/>
</dbReference>
<evidence type="ECO:0000256" key="5">
    <source>
        <dbReference type="ARBA" id="ARBA00022989"/>
    </source>
</evidence>
<dbReference type="GO" id="GO:0005886">
    <property type="term" value="C:plasma membrane"/>
    <property type="evidence" value="ECO:0007669"/>
    <property type="project" value="UniProtKB-SubCell"/>
</dbReference>
<proteinExistence type="inferred from homology"/>
<keyword evidence="4 7" id="KW-0812">Transmembrane</keyword>
<dbReference type="InterPro" id="IPR050895">
    <property type="entry name" value="XK-related_scramblase"/>
</dbReference>
<feature type="transmembrane region" description="Helical" evidence="7">
    <location>
        <begin position="147"/>
        <end position="166"/>
    </location>
</feature>